<dbReference type="AlphaFoldDB" id="C1L4W9"/>
<protein>
    <submittedName>
        <fullName evidence="1">Uncharacterized protein</fullName>
    </submittedName>
</protein>
<dbReference type="Gene3D" id="1.25.40.10">
    <property type="entry name" value="Tetratricopeptide repeat domain"/>
    <property type="match status" value="1"/>
</dbReference>
<name>C1L4W9_SCHJA</name>
<accession>C1L4W9</accession>
<organism evidence="1">
    <name type="scientific">Schistosoma japonicum</name>
    <name type="common">Blood fluke</name>
    <dbReference type="NCBI Taxonomy" id="6182"/>
    <lineage>
        <taxon>Eukaryota</taxon>
        <taxon>Metazoa</taxon>
        <taxon>Spiralia</taxon>
        <taxon>Lophotrochozoa</taxon>
        <taxon>Platyhelminthes</taxon>
        <taxon>Trematoda</taxon>
        <taxon>Digenea</taxon>
        <taxon>Strigeidida</taxon>
        <taxon>Schistosomatoidea</taxon>
        <taxon>Schistosomatidae</taxon>
        <taxon>Schistosoma</taxon>
    </lineage>
</organism>
<proteinExistence type="evidence at transcript level"/>
<dbReference type="EMBL" id="FN314014">
    <property type="protein sequence ID" value="CAX69747.1"/>
    <property type="molecule type" value="mRNA"/>
</dbReference>
<reference evidence="1" key="2">
    <citation type="submission" date="2009-03" db="EMBL/GenBank/DDBJ databases">
        <authorList>
            <person name="Gang L."/>
        </authorList>
    </citation>
    <scope>NUCLEOTIDE SEQUENCE</scope>
    <source>
        <strain evidence="1">Anhui</strain>
    </source>
</reference>
<reference evidence="1" key="1">
    <citation type="journal article" date="2009" name="Nature">
        <title>The Schistosoma japonicum genome reveals features of host-parasite interplay.</title>
        <authorList>
            <person name="Liu F."/>
            <person name="Zhou Y."/>
            <person name="Wang Z.Q."/>
            <person name="Lu G."/>
            <person name="Zheng H."/>
            <person name="Brindley P.J."/>
            <person name="McManus D.P."/>
            <person name="Blair D."/>
            <person name="Zhang Q.H."/>
            <person name="Zhong Y."/>
            <person name="Wang S."/>
            <person name="Han Z.G."/>
            <person name="Chen Z."/>
        </authorList>
    </citation>
    <scope>NUCLEOTIDE SEQUENCE</scope>
    <source>
        <strain evidence="1">Anhui</strain>
    </source>
</reference>
<dbReference type="SUPFAM" id="SSF48452">
    <property type="entry name" value="TPR-like"/>
    <property type="match status" value="1"/>
</dbReference>
<evidence type="ECO:0000313" key="1">
    <source>
        <dbReference type="EMBL" id="CAX69747.1"/>
    </source>
</evidence>
<dbReference type="InterPro" id="IPR011990">
    <property type="entry name" value="TPR-like_helical_dom_sf"/>
</dbReference>
<sequence length="505" mass="59199">MDTTECPVYFIKSVEHSPSDTASLSYKATDGSLCFCTVLNFDQGHESGFPLKYCPFDVFHNHAECSSSYLASNSHFRLLLGNSPDMSQYENKPTPQHHSFRSLVEKILYNCTAGDVYNVVFGFTSKCNKHGHPSEFHLLLRVDYVLVPPICSNLTTNIHTEMLESDPKENITVEWNPYLNMHWLYRAWYLKERGSWLVNHHSKHLTLHSNKLDNYNDDNKDELLKYIWSSAFICYSRALQLVSLAYWAEKTCFNDDLQSKTDESLSTYTQNENTMNNINWNQLVSVKEPIIIDNDKKLKSSDYIDWDHFGNDDYNSTFSLKYQPIRLMFTLLSNIALCQLKVKSYEYCARNCSYALYLLSRQINPNQYSSINDHYYYQDFIKSELFSQEKLQFFQDNFEISYHDIHKLLFRRAQSYYNQGKMDEAKFDLENCIDLLNTQLTLQSKENTTKEIDNRSNMDEEINDTCKQIRAALQISENLLVKVNDRISRDQAELISRLKKRTHVN</sequence>